<dbReference type="AlphaFoldDB" id="A0A0C9VKP8"/>
<dbReference type="HOGENOM" id="CLU_012055_2_0_1"/>
<dbReference type="Proteomes" id="UP000054279">
    <property type="component" value="Unassembled WGS sequence"/>
</dbReference>
<sequence length="205" mass="24329">MSFDFEMSNIELLQNFYESCGLDPFSDEVAHATGRILPHHFNLDSKQRRRQSFTGYSRLHEYTKENTFSINDVIPDDKPLDRYLGDYYDRHSRPLIFDSQLQNVLRLRESNSRLGIRPSRYWTFLAAAEVLPRSLCWYDLRTTGHDFTYGEVNIDPRYAELSSRAQEFWSMSVCLGISMEEYISRWEDYLASEDTDPNLRWILNH</sequence>
<accession>A0A0C9VKP8</accession>
<reference evidence="1 2" key="1">
    <citation type="submission" date="2014-06" db="EMBL/GenBank/DDBJ databases">
        <title>Evolutionary Origins and Diversification of the Mycorrhizal Mutualists.</title>
        <authorList>
            <consortium name="DOE Joint Genome Institute"/>
            <consortium name="Mycorrhizal Genomics Consortium"/>
            <person name="Kohler A."/>
            <person name="Kuo A."/>
            <person name="Nagy L.G."/>
            <person name="Floudas D."/>
            <person name="Copeland A."/>
            <person name="Barry K.W."/>
            <person name="Cichocki N."/>
            <person name="Veneault-Fourrey C."/>
            <person name="LaButti K."/>
            <person name="Lindquist E.A."/>
            <person name="Lipzen A."/>
            <person name="Lundell T."/>
            <person name="Morin E."/>
            <person name="Murat C."/>
            <person name="Riley R."/>
            <person name="Ohm R."/>
            <person name="Sun H."/>
            <person name="Tunlid A."/>
            <person name="Henrissat B."/>
            <person name="Grigoriev I.V."/>
            <person name="Hibbett D.S."/>
            <person name="Martin F."/>
        </authorList>
    </citation>
    <scope>NUCLEOTIDE SEQUENCE [LARGE SCALE GENOMIC DNA]</scope>
    <source>
        <strain evidence="1 2">SS14</strain>
    </source>
</reference>
<proteinExistence type="predicted"/>
<protein>
    <submittedName>
        <fullName evidence="1">Unplaced genomic scaffold SPHSTscaffold_56, whole genome shotgun sequence</fullName>
    </submittedName>
</protein>
<name>A0A0C9VKP8_SPHS4</name>
<keyword evidence="2" id="KW-1185">Reference proteome</keyword>
<organism evidence="1 2">
    <name type="scientific">Sphaerobolus stellatus (strain SS14)</name>
    <dbReference type="NCBI Taxonomy" id="990650"/>
    <lineage>
        <taxon>Eukaryota</taxon>
        <taxon>Fungi</taxon>
        <taxon>Dikarya</taxon>
        <taxon>Basidiomycota</taxon>
        <taxon>Agaricomycotina</taxon>
        <taxon>Agaricomycetes</taxon>
        <taxon>Phallomycetidae</taxon>
        <taxon>Geastrales</taxon>
        <taxon>Sphaerobolaceae</taxon>
        <taxon>Sphaerobolus</taxon>
    </lineage>
</organism>
<dbReference type="EMBL" id="KN837131">
    <property type="protein sequence ID" value="KIJ42262.1"/>
    <property type="molecule type" value="Genomic_DNA"/>
</dbReference>
<gene>
    <name evidence="1" type="ORF">M422DRAFT_31416</name>
</gene>
<evidence type="ECO:0000313" key="2">
    <source>
        <dbReference type="Proteomes" id="UP000054279"/>
    </source>
</evidence>
<evidence type="ECO:0000313" key="1">
    <source>
        <dbReference type="EMBL" id="KIJ42262.1"/>
    </source>
</evidence>